<name>A0A645BRJ6_9ZZZZ</name>
<sequence length="166" mass="17209">MVIAVEFEPGFGAFAHIDPAIPVQALADRREKGVESLRRNPETVVLVLFKIGPAFETESPRHPGCGAEPGQPGVVDFATAGVNNFAVDLADADGMVGRIAVAGGIGHAPVAVDGAGPEHGGDGEVPVIGFGAQQPARRAGDFAVFGDGEFRRVQTLNQHGHLSLNR</sequence>
<gene>
    <name evidence="1" type="ORF">SDC9_114912</name>
</gene>
<proteinExistence type="predicted"/>
<comment type="caution">
    <text evidence="1">The sequence shown here is derived from an EMBL/GenBank/DDBJ whole genome shotgun (WGS) entry which is preliminary data.</text>
</comment>
<accession>A0A645BRJ6</accession>
<dbReference type="AlphaFoldDB" id="A0A645BRJ6"/>
<organism evidence="1">
    <name type="scientific">bioreactor metagenome</name>
    <dbReference type="NCBI Taxonomy" id="1076179"/>
    <lineage>
        <taxon>unclassified sequences</taxon>
        <taxon>metagenomes</taxon>
        <taxon>ecological metagenomes</taxon>
    </lineage>
</organism>
<evidence type="ECO:0000313" key="1">
    <source>
        <dbReference type="EMBL" id="MPM67986.1"/>
    </source>
</evidence>
<dbReference type="EMBL" id="VSSQ01022000">
    <property type="protein sequence ID" value="MPM67986.1"/>
    <property type="molecule type" value="Genomic_DNA"/>
</dbReference>
<reference evidence="1" key="1">
    <citation type="submission" date="2019-08" db="EMBL/GenBank/DDBJ databases">
        <authorList>
            <person name="Kucharzyk K."/>
            <person name="Murdoch R.W."/>
            <person name="Higgins S."/>
            <person name="Loffler F."/>
        </authorList>
    </citation>
    <scope>NUCLEOTIDE SEQUENCE</scope>
</reference>
<protein>
    <submittedName>
        <fullName evidence="1">Uncharacterized protein</fullName>
    </submittedName>
</protein>